<dbReference type="EMBL" id="JAABLM010000007">
    <property type="protein sequence ID" value="NBL64992.1"/>
    <property type="molecule type" value="Genomic_DNA"/>
</dbReference>
<comment type="caution">
    <text evidence="1">The sequence shown here is derived from an EMBL/GenBank/DDBJ whole genome shotgun (WGS) entry which is preliminary data.</text>
</comment>
<sequence>MSDVKPMGCPHYGAGTVEILLKESNGADFTLLFAPDPNNDKLRAAGLPMQFYYYPKHPRLAKHPDGRYKFSFQVFSGVASEGSVIGVEGLEEEAGGFLSLTTTLDIPEPLLKKAIDQLKTTLQGQYGNSTTALGKLFSWVKGRDKDFNHTNVRPVTLTENKIVMHRVVKDNDAKDVEAAAPWAFKVQGEGDGSTIGLGENAFSVLMGRYNTSIVKDALQKGGNNLTVDHQIKYRAYIPSTVIETTIHAKKVHSYFSSKVSVKHPFIDLNWEHEYEKLATSGSIVSKIFTDGQFTSEEQKKMNQALLTKQREFAFEMLKKQIFDPADKVFTPAKDTQTGNPVMSIFRIFSGGVSVGVSLKSGTQIRQLDMADKIEISGIEVLGTKISNTLEPLTTKTGDAAKKDVERYVTEVPLDEDFTKLQVIAALDGSLIKLDKDNEILNDSPVRQVSIEVGYPDSKGNIIWKGSGRMISPEGNPYVRRKSRTGVEIDAVFPAIWNDNENAKNLFVFDFATRIKGSKARVKTITMYEKDKRIKLKDKTMEYEFTGTKVFIPLPVQNMLNYELSTEELYDCDTMEVTFKADKMSTKKFKFDVDNFEDIIPYRAWYEADYEIKPTQYKIKYTCKGKIGSKTKKVTISTDYMPLDYQEGSVLFDIPSGTDAQNKDVEAIRKAFIE</sequence>
<organism evidence="1 2">
    <name type="scientific">Flavobacterium ichthyis</name>
    <dbReference type="NCBI Taxonomy" id="2698827"/>
    <lineage>
        <taxon>Bacteria</taxon>
        <taxon>Pseudomonadati</taxon>
        <taxon>Bacteroidota</taxon>
        <taxon>Flavobacteriia</taxon>
        <taxon>Flavobacteriales</taxon>
        <taxon>Flavobacteriaceae</taxon>
        <taxon>Flavobacterium</taxon>
    </lineage>
</organism>
<dbReference type="Proteomes" id="UP000798602">
    <property type="component" value="Unassembled WGS sequence"/>
</dbReference>
<protein>
    <submittedName>
        <fullName evidence="1">Uncharacterized protein</fullName>
    </submittedName>
</protein>
<gene>
    <name evidence="1" type="ORF">GV828_07245</name>
</gene>
<evidence type="ECO:0000313" key="1">
    <source>
        <dbReference type="EMBL" id="NBL64992.1"/>
    </source>
</evidence>
<keyword evidence="2" id="KW-1185">Reference proteome</keyword>
<proteinExistence type="predicted"/>
<reference evidence="2" key="1">
    <citation type="submission" date="2020-01" db="EMBL/GenBank/DDBJ databases">
        <title>Sphingomonas sp. strain CSW-10.</title>
        <authorList>
            <person name="Chen W.-M."/>
        </authorList>
    </citation>
    <scope>NUCLEOTIDE SEQUENCE [LARGE SCALE GENOMIC DNA]</scope>
    <source>
        <strain evidence="2">NST-5</strain>
    </source>
</reference>
<dbReference type="RefSeq" id="WP_166536818.1">
    <property type="nucleotide sequence ID" value="NZ_JAABLM010000007.1"/>
</dbReference>
<accession>A0ABW9ZCE5</accession>
<name>A0ABW9ZCE5_9FLAO</name>
<evidence type="ECO:0000313" key="2">
    <source>
        <dbReference type="Proteomes" id="UP000798602"/>
    </source>
</evidence>